<evidence type="ECO:0000259" key="6">
    <source>
        <dbReference type="Pfam" id="PF00900"/>
    </source>
</evidence>
<feature type="compositionally biased region" description="Basic and acidic residues" evidence="5">
    <location>
        <begin position="35"/>
        <end position="50"/>
    </location>
</feature>
<dbReference type="GO" id="GO:0006412">
    <property type="term" value="P:translation"/>
    <property type="evidence" value="ECO:0007669"/>
    <property type="project" value="InterPro"/>
</dbReference>
<dbReference type="EMBL" id="JAKOGI010001297">
    <property type="protein sequence ID" value="KAJ8426401.1"/>
    <property type="molecule type" value="Genomic_DNA"/>
</dbReference>
<dbReference type="InterPro" id="IPR038237">
    <property type="entry name" value="Ribosomal_eS4_central_sf"/>
</dbReference>
<accession>A0A9Q1GT23</accession>
<dbReference type="Proteomes" id="UP001153076">
    <property type="component" value="Unassembled WGS sequence"/>
</dbReference>
<gene>
    <name evidence="7" type="ORF">Cgig2_018765</name>
</gene>
<comment type="caution">
    <text evidence="7">The sequence shown here is derived from an EMBL/GenBank/DDBJ whole genome shotgun (WGS) entry which is preliminary data.</text>
</comment>
<keyword evidence="2" id="KW-0694">RNA-binding</keyword>
<reference evidence="7" key="1">
    <citation type="submission" date="2022-04" db="EMBL/GenBank/DDBJ databases">
        <title>Carnegiea gigantea Genome sequencing and assembly v2.</title>
        <authorList>
            <person name="Copetti D."/>
            <person name="Sanderson M.J."/>
            <person name="Burquez A."/>
            <person name="Wojciechowski M.F."/>
        </authorList>
    </citation>
    <scope>NUCLEOTIDE SEQUENCE</scope>
    <source>
        <strain evidence="7">SGP5-SGP5p</strain>
        <tissue evidence="7">Aerial part</tissue>
    </source>
</reference>
<dbReference type="GO" id="GO:0003735">
    <property type="term" value="F:structural constituent of ribosome"/>
    <property type="evidence" value="ECO:0007669"/>
    <property type="project" value="InterPro"/>
</dbReference>
<evidence type="ECO:0000256" key="4">
    <source>
        <dbReference type="ARBA" id="ARBA00023274"/>
    </source>
</evidence>
<evidence type="ECO:0000256" key="1">
    <source>
        <dbReference type="ARBA" id="ARBA00022730"/>
    </source>
</evidence>
<evidence type="ECO:0000313" key="8">
    <source>
        <dbReference type="Proteomes" id="UP001153076"/>
    </source>
</evidence>
<dbReference type="InterPro" id="IPR000876">
    <property type="entry name" value="Ribosomal_eS4"/>
</dbReference>
<proteinExistence type="predicted"/>
<feature type="domain" description="Small ribosomal subunit protein eS4 central region" evidence="6">
    <location>
        <begin position="61"/>
        <end position="133"/>
    </location>
</feature>
<evidence type="ECO:0000256" key="3">
    <source>
        <dbReference type="ARBA" id="ARBA00022980"/>
    </source>
</evidence>
<dbReference type="GO" id="GO:0022627">
    <property type="term" value="C:cytosolic small ribosomal subunit"/>
    <property type="evidence" value="ECO:0007669"/>
    <property type="project" value="TreeGrafter"/>
</dbReference>
<dbReference type="GO" id="GO:0019843">
    <property type="term" value="F:rRNA binding"/>
    <property type="evidence" value="ECO:0007669"/>
    <property type="project" value="UniProtKB-KW"/>
</dbReference>
<sequence length="164" mass="18640">MAPTPFRSRSNFHKARDGWKEVSGGDDGDGAYVTTKEEHGTKRNASEKSKNTGQECHFTGTNERFHLLYDIKGRFPLYLIRDEEAKVYKFCYTLFDKEGIPHLKMYHGCTISYPDPLIKANDIIKLDLESNKIVNFIKFDMDNVVMVVGGWNNGRVGIISLANS</sequence>
<organism evidence="7 8">
    <name type="scientific">Carnegiea gigantea</name>
    <dbReference type="NCBI Taxonomy" id="171969"/>
    <lineage>
        <taxon>Eukaryota</taxon>
        <taxon>Viridiplantae</taxon>
        <taxon>Streptophyta</taxon>
        <taxon>Embryophyta</taxon>
        <taxon>Tracheophyta</taxon>
        <taxon>Spermatophyta</taxon>
        <taxon>Magnoliopsida</taxon>
        <taxon>eudicotyledons</taxon>
        <taxon>Gunneridae</taxon>
        <taxon>Pentapetalae</taxon>
        <taxon>Caryophyllales</taxon>
        <taxon>Cactineae</taxon>
        <taxon>Cactaceae</taxon>
        <taxon>Cactoideae</taxon>
        <taxon>Echinocereeae</taxon>
        <taxon>Carnegiea</taxon>
    </lineage>
</organism>
<dbReference type="InterPro" id="IPR013845">
    <property type="entry name" value="Ribosomal_eS4_central_region"/>
</dbReference>
<keyword evidence="3" id="KW-0689">Ribosomal protein</keyword>
<keyword evidence="4" id="KW-0687">Ribonucleoprotein</keyword>
<name>A0A9Q1GT23_9CARY</name>
<protein>
    <recommendedName>
        <fullName evidence="6">Small ribosomal subunit protein eS4 central region domain-containing protein</fullName>
    </recommendedName>
</protein>
<dbReference type="PANTHER" id="PTHR11581">
    <property type="entry name" value="30S/40S RIBOSOMAL PROTEIN S4"/>
    <property type="match status" value="1"/>
</dbReference>
<dbReference type="Gene3D" id="2.40.50.740">
    <property type="match status" value="1"/>
</dbReference>
<keyword evidence="1" id="KW-0699">rRNA-binding</keyword>
<evidence type="ECO:0000313" key="7">
    <source>
        <dbReference type="EMBL" id="KAJ8426401.1"/>
    </source>
</evidence>
<dbReference type="OrthoDB" id="504298at2759"/>
<feature type="region of interest" description="Disordered" evidence="5">
    <location>
        <begin position="1"/>
        <end position="54"/>
    </location>
</feature>
<keyword evidence="8" id="KW-1185">Reference proteome</keyword>
<dbReference type="Pfam" id="PF00900">
    <property type="entry name" value="Ribosomal_S4e"/>
    <property type="match status" value="1"/>
</dbReference>
<evidence type="ECO:0000256" key="5">
    <source>
        <dbReference type="SAM" id="MobiDB-lite"/>
    </source>
</evidence>
<dbReference type="PANTHER" id="PTHR11581:SF0">
    <property type="entry name" value="SMALL RIBOSOMAL SUBUNIT PROTEIN ES4"/>
    <property type="match status" value="1"/>
</dbReference>
<evidence type="ECO:0000256" key="2">
    <source>
        <dbReference type="ARBA" id="ARBA00022884"/>
    </source>
</evidence>
<dbReference type="AlphaFoldDB" id="A0A9Q1GT23"/>